<dbReference type="InterPro" id="IPR008145">
    <property type="entry name" value="GK/Ca_channel_bsu"/>
</dbReference>
<evidence type="ECO:0000313" key="7">
    <source>
        <dbReference type="EMBL" id="QGT99437.1"/>
    </source>
</evidence>
<dbReference type="Pfam" id="PF07866">
    <property type="entry name" value="DUF1653"/>
    <property type="match status" value="1"/>
</dbReference>
<comment type="function">
    <text evidence="1">Essential for recycling GMP and indirectly, cGMP.</text>
</comment>
<dbReference type="GO" id="GO:0005829">
    <property type="term" value="C:cytosol"/>
    <property type="evidence" value="ECO:0007669"/>
    <property type="project" value="TreeGrafter"/>
</dbReference>
<dbReference type="Pfam" id="PF00625">
    <property type="entry name" value="Guanylate_kin"/>
    <property type="match status" value="1"/>
</dbReference>
<evidence type="ECO:0000259" key="6">
    <source>
        <dbReference type="PROSITE" id="PS50052"/>
    </source>
</evidence>
<reference evidence="8" key="1">
    <citation type="journal article" date="2019" name="Microbiology">
        <title>Complete Genome Sequence of an Uncultured Bacterium of the Candidate Phylum Bipolaricaulota.</title>
        <authorList>
            <person name="Kadnikov V.V."/>
            <person name="Mardanov A.V."/>
            <person name="Beletsky A.V."/>
            <person name="Frank Y.A."/>
            <person name="Karnachuk O.V."/>
            <person name="Ravin N.V."/>
        </authorList>
    </citation>
    <scope>NUCLEOTIDE SEQUENCE [LARGE SCALE GENOMIC DNA]</scope>
</reference>
<evidence type="ECO:0000256" key="4">
    <source>
        <dbReference type="ARBA" id="ARBA00022777"/>
    </source>
</evidence>
<keyword evidence="4 7" id="KW-0418">Kinase</keyword>
<dbReference type="EMBL" id="CP046457">
    <property type="protein sequence ID" value="QGT99437.1"/>
    <property type="molecule type" value="Genomic_DNA"/>
</dbReference>
<evidence type="ECO:0000256" key="3">
    <source>
        <dbReference type="ARBA" id="ARBA00022679"/>
    </source>
</evidence>
<dbReference type="SMART" id="SM00072">
    <property type="entry name" value="GuKc"/>
    <property type="match status" value="1"/>
</dbReference>
<dbReference type="OrthoDB" id="1033810at2"/>
<comment type="catalytic activity">
    <reaction evidence="5">
        <text>GMP + ATP = GDP + ADP</text>
        <dbReference type="Rhea" id="RHEA:20780"/>
        <dbReference type="ChEBI" id="CHEBI:30616"/>
        <dbReference type="ChEBI" id="CHEBI:58115"/>
        <dbReference type="ChEBI" id="CHEBI:58189"/>
        <dbReference type="ChEBI" id="CHEBI:456216"/>
        <dbReference type="EC" id="2.7.4.8"/>
    </reaction>
</comment>
<dbReference type="KEGG" id="salq:SYNTR_0844"/>
<dbReference type="Proteomes" id="UP000426444">
    <property type="component" value="Chromosome"/>
</dbReference>
<feature type="domain" description="Guanylate kinase-like" evidence="6">
    <location>
        <begin position="1"/>
        <end position="181"/>
    </location>
</feature>
<evidence type="ECO:0000256" key="2">
    <source>
        <dbReference type="ARBA" id="ARBA00005790"/>
    </source>
</evidence>
<dbReference type="PANTHER" id="PTHR23117:SF13">
    <property type="entry name" value="GUANYLATE KINASE"/>
    <property type="match status" value="1"/>
</dbReference>
<dbReference type="PROSITE" id="PS50052">
    <property type="entry name" value="GUANYLATE_KINASE_2"/>
    <property type="match status" value="1"/>
</dbReference>
<accession>A0A6I6DE35</accession>
<dbReference type="RefSeq" id="WP_156203336.1">
    <property type="nucleotide sequence ID" value="NZ_CP046457.1"/>
</dbReference>
<dbReference type="InterPro" id="IPR008144">
    <property type="entry name" value="Guanylate_kin-like_dom"/>
</dbReference>
<dbReference type="PROSITE" id="PS00856">
    <property type="entry name" value="GUANYLATE_KINASE_1"/>
    <property type="match status" value="1"/>
</dbReference>
<dbReference type="InterPro" id="IPR027417">
    <property type="entry name" value="P-loop_NTPase"/>
</dbReference>
<name>A0A6I6DE35_9FIRM</name>
<evidence type="ECO:0000256" key="5">
    <source>
        <dbReference type="ARBA" id="ARBA00048594"/>
    </source>
</evidence>
<dbReference type="AlphaFoldDB" id="A0A6I6DE35"/>
<keyword evidence="3 7" id="KW-0808">Transferase</keyword>
<proteinExistence type="inferred from homology"/>
<dbReference type="Gene3D" id="3.40.50.300">
    <property type="entry name" value="P-loop containing nucleotide triphosphate hydrolases"/>
    <property type="match status" value="1"/>
</dbReference>
<dbReference type="PANTHER" id="PTHR23117">
    <property type="entry name" value="GUANYLATE KINASE-RELATED"/>
    <property type="match status" value="1"/>
</dbReference>
<dbReference type="EC" id="2.7.4.8" evidence="7"/>
<sequence length="262" mass="30715">MKVFVLNGPSATGKTALMDYLLLNDNDFLEPIVSFTTRKKRSSEKDGKDYYFINREKYLEYCVDNKIIEEIVYVDNIYGITADELQRVKNTGKHGLIIMTTEGIRTLKKSLGPQNVVSIFIYRDLKEIIEVINNRDSSKQEKNRRIELAKQEIRDLNTCDYVVYNIDTLEYAYDQLKDIINKEINTEPLKIKIKSGEKYRHFKGDIFEVITIAYHSENYSPLVVYKDLQTGIVYARPYEMFAGKKELELENRIVNRFELIDD</sequence>
<keyword evidence="8" id="KW-1185">Reference proteome</keyword>
<dbReference type="GO" id="GO:0004385">
    <property type="term" value="F:GMP kinase activity"/>
    <property type="evidence" value="ECO:0007669"/>
    <property type="project" value="UniProtKB-EC"/>
</dbReference>
<dbReference type="InterPro" id="IPR023387">
    <property type="entry name" value="DUF1653-like_dom"/>
</dbReference>
<organism evidence="7 8">
    <name type="scientific">Candidatus Syntrophocurvum alkaliphilum</name>
    <dbReference type="NCBI Taxonomy" id="2293317"/>
    <lineage>
        <taxon>Bacteria</taxon>
        <taxon>Bacillati</taxon>
        <taxon>Bacillota</taxon>
        <taxon>Clostridia</taxon>
        <taxon>Eubacteriales</taxon>
        <taxon>Syntrophomonadaceae</taxon>
        <taxon>Candidatus Syntrophocurvum</taxon>
    </lineage>
</organism>
<dbReference type="InterPro" id="IPR037135">
    <property type="entry name" value="DUF1653-like_dom_sf"/>
</dbReference>
<dbReference type="InterPro" id="IPR020590">
    <property type="entry name" value="Guanylate_kinase_CS"/>
</dbReference>
<comment type="similarity">
    <text evidence="2">Belongs to the guanylate kinase family.</text>
</comment>
<protein>
    <submittedName>
        <fullName evidence="7">Guanylate kinase</fullName>
        <ecNumber evidence="7">2.7.4.8</ecNumber>
    </submittedName>
</protein>
<gene>
    <name evidence="7" type="ORF">SYNTR_0844</name>
</gene>
<evidence type="ECO:0000256" key="1">
    <source>
        <dbReference type="ARBA" id="ARBA00003531"/>
    </source>
</evidence>
<dbReference type="SUPFAM" id="SSF52540">
    <property type="entry name" value="P-loop containing nucleoside triphosphate hydrolases"/>
    <property type="match status" value="1"/>
</dbReference>
<dbReference type="Gene3D" id="2.30.30.320">
    <property type="entry name" value="DUF1653-like domain"/>
    <property type="match status" value="1"/>
</dbReference>
<evidence type="ECO:0000313" key="8">
    <source>
        <dbReference type="Proteomes" id="UP000426444"/>
    </source>
</evidence>